<dbReference type="EMBL" id="CP036299">
    <property type="protein sequence ID" value="QDV30746.1"/>
    <property type="molecule type" value="Genomic_DNA"/>
</dbReference>
<reference evidence="1 2" key="1">
    <citation type="submission" date="2019-02" db="EMBL/GenBank/DDBJ databases">
        <title>Deep-cultivation of Planctomycetes and their phenomic and genomic characterization uncovers novel biology.</title>
        <authorList>
            <person name="Wiegand S."/>
            <person name="Jogler M."/>
            <person name="Boedeker C."/>
            <person name="Pinto D."/>
            <person name="Vollmers J."/>
            <person name="Rivas-Marin E."/>
            <person name="Kohn T."/>
            <person name="Peeters S.H."/>
            <person name="Heuer A."/>
            <person name="Rast P."/>
            <person name="Oberbeckmann S."/>
            <person name="Bunk B."/>
            <person name="Jeske O."/>
            <person name="Meyerdierks A."/>
            <person name="Storesund J.E."/>
            <person name="Kallscheuer N."/>
            <person name="Luecker S."/>
            <person name="Lage O.M."/>
            <person name="Pohl T."/>
            <person name="Merkel B.J."/>
            <person name="Hornburger P."/>
            <person name="Mueller R.-W."/>
            <person name="Bruemmer F."/>
            <person name="Labrenz M."/>
            <person name="Spormann A.M."/>
            <person name="Op den Camp H."/>
            <person name="Overmann J."/>
            <person name="Amann R."/>
            <person name="Jetten M.S.M."/>
            <person name="Mascher T."/>
            <person name="Medema M.H."/>
            <person name="Devos D.P."/>
            <person name="Kaster A.-K."/>
            <person name="Ovreas L."/>
            <person name="Rohde M."/>
            <person name="Galperin M.Y."/>
            <person name="Jogler C."/>
        </authorList>
    </citation>
    <scope>NUCLEOTIDE SEQUENCE [LARGE SCALE GENOMIC DNA]</scope>
    <source>
        <strain evidence="1 2">Spb1</strain>
    </source>
</reference>
<dbReference type="AlphaFoldDB" id="A0A518GQ64"/>
<proteinExistence type="predicted"/>
<name>A0A518GQ64_9PLAN</name>
<evidence type="ECO:0000313" key="2">
    <source>
        <dbReference type="Proteomes" id="UP000315349"/>
    </source>
</evidence>
<keyword evidence="2" id="KW-1185">Reference proteome</keyword>
<gene>
    <name evidence="1" type="ORF">Spb1_26800</name>
</gene>
<accession>A0A518GQ64</accession>
<organism evidence="1 2">
    <name type="scientific">Planctopirus ephydatiae</name>
    <dbReference type="NCBI Taxonomy" id="2528019"/>
    <lineage>
        <taxon>Bacteria</taxon>
        <taxon>Pseudomonadati</taxon>
        <taxon>Planctomycetota</taxon>
        <taxon>Planctomycetia</taxon>
        <taxon>Planctomycetales</taxon>
        <taxon>Planctomycetaceae</taxon>
        <taxon>Planctopirus</taxon>
    </lineage>
</organism>
<dbReference type="Proteomes" id="UP000315349">
    <property type="component" value="Chromosome"/>
</dbReference>
<dbReference type="KEGG" id="peh:Spb1_26800"/>
<protein>
    <submittedName>
        <fullName evidence="1">Uncharacterized protein</fullName>
    </submittedName>
</protein>
<sequence length="48" mass="5369">MNEDSDFRSIASTEWNCLFSQIEVVNRHDLAFTDGSGLTHSARQGSTH</sequence>
<evidence type="ECO:0000313" key="1">
    <source>
        <dbReference type="EMBL" id="QDV30746.1"/>
    </source>
</evidence>